<organism evidence="3 4">
    <name type="scientific">Sphingomonas tagetis</name>
    <dbReference type="NCBI Taxonomy" id="2949092"/>
    <lineage>
        <taxon>Bacteria</taxon>
        <taxon>Pseudomonadati</taxon>
        <taxon>Pseudomonadota</taxon>
        <taxon>Alphaproteobacteria</taxon>
        <taxon>Sphingomonadales</taxon>
        <taxon>Sphingomonadaceae</taxon>
        <taxon>Sphingomonas</taxon>
    </lineage>
</organism>
<dbReference type="AlphaFoldDB" id="A0A9X2HQR1"/>
<feature type="region of interest" description="Disordered" evidence="1">
    <location>
        <begin position="27"/>
        <end position="61"/>
    </location>
</feature>
<evidence type="ECO:0000313" key="3">
    <source>
        <dbReference type="EMBL" id="MCP3730200.1"/>
    </source>
</evidence>
<dbReference type="Proteomes" id="UP001139451">
    <property type="component" value="Unassembled WGS sequence"/>
</dbReference>
<protein>
    <submittedName>
        <fullName evidence="3">Uncharacterized protein</fullName>
    </submittedName>
</protein>
<sequence length="247" mass="26342">MKRARPLHISRIALIGIAMVGASACSEKGDAPGQGDNATAAASGAVPAAKHTPNPSMQAPPSKAFGQFERIDAGKFHSTEQFTVFNPAAFPGTVDSIQYQYVYTDDRLASARPYNFDVTLKIFKFASAAQAKASLDRGIAGAIPIAEAGKVQLPPCSGQKRDADQFVGPDKIVKTIPNPRGGEVTIRQPGDFNMYDCTRGHNPEESAVWVEGEYYFVASALALKVGDKPEGRVEDLAKDYLAALGPR</sequence>
<evidence type="ECO:0000313" key="4">
    <source>
        <dbReference type="Proteomes" id="UP001139451"/>
    </source>
</evidence>
<evidence type="ECO:0000256" key="2">
    <source>
        <dbReference type="SAM" id="SignalP"/>
    </source>
</evidence>
<feature type="chain" id="PRO_5040768376" evidence="2">
    <location>
        <begin position="25"/>
        <end position="247"/>
    </location>
</feature>
<evidence type="ECO:0000256" key="1">
    <source>
        <dbReference type="SAM" id="MobiDB-lite"/>
    </source>
</evidence>
<keyword evidence="4" id="KW-1185">Reference proteome</keyword>
<dbReference type="EMBL" id="JAMLDX010000004">
    <property type="protein sequence ID" value="MCP3730200.1"/>
    <property type="molecule type" value="Genomic_DNA"/>
</dbReference>
<feature type="compositionally biased region" description="Low complexity" evidence="1">
    <location>
        <begin position="38"/>
        <end position="49"/>
    </location>
</feature>
<name>A0A9X2HQR1_9SPHN</name>
<comment type="caution">
    <text evidence="3">The sequence shown here is derived from an EMBL/GenBank/DDBJ whole genome shotgun (WGS) entry which is preliminary data.</text>
</comment>
<dbReference type="PROSITE" id="PS51257">
    <property type="entry name" value="PROKAR_LIPOPROTEIN"/>
    <property type="match status" value="1"/>
</dbReference>
<feature type="signal peptide" evidence="2">
    <location>
        <begin position="1"/>
        <end position="24"/>
    </location>
</feature>
<keyword evidence="2" id="KW-0732">Signal</keyword>
<reference evidence="3" key="1">
    <citation type="submission" date="2022-05" db="EMBL/GenBank/DDBJ databases">
        <title>Sphingomonas sp. strain MG17 Genome sequencing and assembly.</title>
        <authorList>
            <person name="Kim I."/>
        </authorList>
    </citation>
    <scope>NUCLEOTIDE SEQUENCE</scope>
    <source>
        <strain evidence="3">MG17</strain>
    </source>
</reference>
<proteinExistence type="predicted"/>
<gene>
    <name evidence="3" type="ORF">M9978_07130</name>
</gene>
<accession>A0A9X2HQR1</accession>